<dbReference type="Gene3D" id="2.120.10.30">
    <property type="entry name" value="TolB, C-terminal domain"/>
    <property type="match status" value="1"/>
</dbReference>
<dbReference type="SUPFAM" id="SSF50998">
    <property type="entry name" value="Quinoprotein alcohol dehydrogenase-like"/>
    <property type="match status" value="1"/>
</dbReference>
<dbReference type="InterPro" id="IPR011047">
    <property type="entry name" value="Quinoprotein_ADH-like_sf"/>
</dbReference>
<protein>
    <submittedName>
        <fullName evidence="1">Ribonuclease HII</fullName>
    </submittedName>
</protein>
<dbReference type="RefSeq" id="WP_129018770.1">
    <property type="nucleotide sequence ID" value="NZ_SDDZ01000016.1"/>
</dbReference>
<accession>A0A4Q0XBQ2</accession>
<evidence type="ECO:0000313" key="2">
    <source>
        <dbReference type="Proteomes" id="UP000289792"/>
    </source>
</evidence>
<gene>
    <name evidence="1" type="ORF">ESZ48_17370</name>
</gene>
<sequence length="809" mass="91820">MRNICFLLTFILIISCKNDTPKYSNLMTLVPNHATVVIKTTSIEGLKSVFKNNSLLNQFSGKTPIGHFNKKLDFLNHLKPSDDLLIAFGHDQKDSLQISVITKYHKDLFNFASTPNYSVETITLKNGSLTKTTIEKEIIYSMVKDSIVFASNDRTLTEAAFNKKDPNPLLKELYQTTSNGESLSLFMNTKGKSFQPELFFDQHLNKAQLSNYFLLDADLTQDQLRFDGITVAKDSSKSLINIFKNTFPQENRLPKICPPDSDGFLSFTFHSFKTFHENLSKFRKQDSIVSESLFESILEAGVIYKNDQQAVVLNSIDATNMNTFFGAQNSIDTYRDISIYTFDKPEFFSDLFSPLITYTKATKFINIEDFFVFSDDMELLKEVIASYQNNATLSTSHAFEDMMDDLSDESSLLAYANSNHLKQILNSNFETANTINADGFNASAIQFVYETDFAHVHAILHKNKKKSASNTVYEDVSVTLDADVLTNPQFVNNHTNNQMEVAVQDISNNLYLISKDGKVQWKKQLDSKILGRIEQIDINKNGRLQLAFATQHQVYVLDRNGKDVGSFPLKFRDQITQPLSVFDYDKNRDYRLMVTQGASVLLYNKQGKIVRGFNFKKAENTINTQPQHFRIDRKDYIVFVQGNELEILNRVGKTRVNVKNNISFSDSGIYLYDNKFTTTTAKGDLVQIDENGKMSSSNLSLGEKHSITATSKTLVTLSENILHIKTNKVELDFGDYTPPKIFYVNDKIYVSVTDLQAKKVYLFDSLGKAIDNFPVYGNSTIDLDNIDKGKNPEFVTKGDQNGIIIYQIN</sequence>
<comment type="caution">
    <text evidence="1">The sequence shown here is derived from an EMBL/GenBank/DDBJ whole genome shotgun (WGS) entry which is preliminary data.</text>
</comment>
<evidence type="ECO:0000313" key="1">
    <source>
        <dbReference type="EMBL" id="RXJ44578.1"/>
    </source>
</evidence>
<dbReference type="AlphaFoldDB" id="A0A4Q0XBQ2"/>
<keyword evidence="2" id="KW-1185">Reference proteome</keyword>
<dbReference type="PROSITE" id="PS51257">
    <property type="entry name" value="PROKAR_LIPOPROTEIN"/>
    <property type="match status" value="1"/>
</dbReference>
<dbReference type="InterPro" id="IPR011042">
    <property type="entry name" value="6-blade_b-propeller_TolB-like"/>
</dbReference>
<name>A0A4Q0XBQ2_9FLAO</name>
<reference evidence="1 2" key="1">
    <citation type="submission" date="2019-01" db="EMBL/GenBank/DDBJ databases">
        <title>Genome sequence of the Antarctic species Gelidibacter gilvus ACAM 158(T).</title>
        <authorList>
            <person name="Bowman J.P."/>
        </authorList>
    </citation>
    <scope>NUCLEOTIDE SEQUENCE [LARGE SCALE GENOMIC DNA]</scope>
    <source>
        <strain evidence="1 2">IC158</strain>
    </source>
</reference>
<organism evidence="1 2">
    <name type="scientific">Gelidibacter gilvus</name>
    <dbReference type="NCBI Taxonomy" id="59602"/>
    <lineage>
        <taxon>Bacteria</taxon>
        <taxon>Pseudomonadati</taxon>
        <taxon>Bacteroidota</taxon>
        <taxon>Flavobacteriia</taxon>
        <taxon>Flavobacteriales</taxon>
        <taxon>Flavobacteriaceae</taxon>
        <taxon>Gelidibacter</taxon>
    </lineage>
</organism>
<proteinExistence type="predicted"/>
<dbReference type="EMBL" id="SDDZ01000016">
    <property type="protein sequence ID" value="RXJ44578.1"/>
    <property type="molecule type" value="Genomic_DNA"/>
</dbReference>
<dbReference type="Proteomes" id="UP000289792">
    <property type="component" value="Unassembled WGS sequence"/>
</dbReference>
<dbReference type="OrthoDB" id="1093345at2"/>